<dbReference type="Gene3D" id="2.60.120.10">
    <property type="entry name" value="Jelly Rolls"/>
    <property type="match status" value="1"/>
</dbReference>
<accession>A0A1M7RPK2</accession>
<dbReference type="InterPro" id="IPR014710">
    <property type="entry name" value="RmlC-like_jellyroll"/>
</dbReference>
<dbReference type="Pfam" id="PF07883">
    <property type="entry name" value="Cupin_2"/>
    <property type="match status" value="1"/>
</dbReference>
<dbReference type="AlphaFoldDB" id="A0A1M7RPK2"/>
<reference evidence="2 3" key="1">
    <citation type="submission" date="2016-11" db="EMBL/GenBank/DDBJ databases">
        <authorList>
            <person name="Jaros S."/>
            <person name="Januszkiewicz K."/>
            <person name="Wedrychowicz H."/>
        </authorList>
    </citation>
    <scope>NUCLEOTIDE SEQUENCE [LARGE SCALE GENOMIC DNA]</scope>
    <source>
        <strain evidence="2 3">DSM 46144</strain>
    </source>
</reference>
<sequence>MNRLDRDLPVFEFYTDRASGARLELHPWFSAGGRQYLGFTRLLPPRTGRAPAHVHPGVEQRSLLLDGTAARYRRSGRGGLLRPGDDVVIPPGVRHTDPYNHTDEPIVVRSLFSPGPVSLLSHSRTLGRAIRDGNVNDQQELPLPHLLAVLAQPGSVTFAAGLPVGLQRRVLLPLAAAVARRKGYRPAPGLRRAR</sequence>
<evidence type="ECO:0000313" key="2">
    <source>
        <dbReference type="EMBL" id="SHN48100.1"/>
    </source>
</evidence>
<keyword evidence="3" id="KW-1185">Reference proteome</keyword>
<dbReference type="SUPFAM" id="SSF51182">
    <property type="entry name" value="RmlC-like cupins"/>
    <property type="match status" value="1"/>
</dbReference>
<dbReference type="EMBL" id="FRCS01000033">
    <property type="protein sequence ID" value="SHN48100.1"/>
    <property type="molecule type" value="Genomic_DNA"/>
</dbReference>
<evidence type="ECO:0000259" key="1">
    <source>
        <dbReference type="Pfam" id="PF07883"/>
    </source>
</evidence>
<dbReference type="CDD" id="cd02208">
    <property type="entry name" value="cupin_RmlC-like"/>
    <property type="match status" value="1"/>
</dbReference>
<dbReference type="InterPro" id="IPR011051">
    <property type="entry name" value="RmlC_Cupin_sf"/>
</dbReference>
<gene>
    <name evidence="2" type="ORF">SAMN05443668_13347</name>
</gene>
<protein>
    <submittedName>
        <fullName evidence="2">Cupin domain-containing protein</fullName>
    </submittedName>
</protein>
<dbReference type="OrthoDB" id="4548679at2"/>
<organism evidence="2 3">
    <name type="scientific">Cryptosporangium aurantiacum</name>
    <dbReference type="NCBI Taxonomy" id="134849"/>
    <lineage>
        <taxon>Bacteria</taxon>
        <taxon>Bacillati</taxon>
        <taxon>Actinomycetota</taxon>
        <taxon>Actinomycetes</taxon>
        <taxon>Cryptosporangiales</taxon>
        <taxon>Cryptosporangiaceae</taxon>
        <taxon>Cryptosporangium</taxon>
    </lineage>
</organism>
<dbReference type="Proteomes" id="UP000184440">
    <property type="component" value="Unassembled WGS sequence"/>
</dbReference>
<dbReference type="RefSeq" id="WP_073266563.1">
    <property type="nucleotide sequence ID" value="NZ_FRCS01000033.1"/>
</dbReference>
<evidence type="ECO:0000313" key="3">
    <source>
        <dbReference type="Proteomes" id="UP000184440"/>
    </source>
</evidence>
<name>A0A1M7RPK2_9ACTN</name>
<feature type="domain" description="Cupin type-2" evidence="1">
    <location>
        <begin position="43"/>
        <end position="108"/>
    </location>
</feature>
<proteinExistence type="predicted"/>
<dbReference type="STRING" id="134849.SAMN05443668_13347"/>
<dbReference type="InterPro" id="IPR013096">
    <property type="entry name" value="Cupin_2"/>
</dbReference>